<evidence type="ECO:0000313" key="2">
    <source>
        <dbReference type="Proteomes" id="UP000006683"/>
    </source>
</evidence>
<proteinExistence type="predicted"/>
<dbReference type="Pfam" id="PF04175">
    <property type="entry name" value="DUF406"/>
    <property type="match status" value="1"/>
</dbReference>
<dbReference type="InterPro" id="IPR035571">
    <property type="entry name" value="UPF0234-like_C"/>
</dbReference>
<dbReference type="RefSeq" id="WP_013345255.1">
    <property type="nucleotide sequence ID" value="NC_014541.1"/>
</dbReference>
<dbReference type="KEGG" id="fbl:Fbal_1745"/>
<dbReference type="Gene3D" id="3.30.70.860">
    <property type="match status" value="1"/>
</dbReference>
<dbReference type="GeneID" id="67181952"/>
<dbReference type="AlphaFoldDB" id="E1SRZ4"/>
<accession>E1SRZ4</accession>
<gene>
    <name evidence="1" type="ordered locus">Fbal_1745</name>
</gene>
<name>E1SRZ4_FERBD</name>
<dbReference type="InterPro" id="IPR005272">
    <property type="entry name" value="DUF406"/>
</dbReference>
<keyword evidence="2" id="KW-1185">Reference proteome</keyword>
<evidence type="ECO:0000313" key="1">
    <source>
        <dbReference type="EMBL" id="ADN75949.1"/>
    </source>
</evidence>
<organism evidence="1 2">
    <name type="scientific">Ferrimonas balearica (strain DSM 9799 / CCM 4581 / KCTC 23876 / PAT)</name>
    <dbReference type="NCBI Taxonomy" id="550540"/>
    <lineage>
        <taxon>Bacteria</taxon>
        <taxon>Pseudomonadati</taxon>
        <taxon>Pseudomonadota</taxon>
        <taxon>Gammaproteobacteria</taxon>
        <taxon>Alteromonadales</taxon>
        <taxon>Ferrimonadaceae</taxon>
        <taxon>Ferrimonas</taxon>
    </lineage>
</organism>
<dbReference type="HOGENOM" id="CLU_2422577_0_0_6"/>
<dbReference type="EMBL" id="CP002209">
    <property type="protein sequence ID" value="ADN75949.1"/>
    <property type="molecule type" value="Genomic_DNA"/>
</dbReference>
<dbReference type="Proteomes" id="UP000006683">
    <property type="component" value="Chromosome"/>
</dbReference>
<protein>
    <submittedName>
        <fullName evidence="1">Uncharacterized protein</fullName>
    </submittedName>
</protein>
<dbReference type="eggNOG" id="COG3691">
    <property type="taxonomic scope" value="Bacteria"/>
</dbReference>
<reference evidence="1 2" key="1">
    <citation type="journal article" date="2010" name="Stand. Genomic Sci.">
        <title>Complete genome sequence of Ferrimonas balearica type strain (PAT).</title>
        <authorList>
            <person name="Nolan M."/>
            <person name="Sikorski J."/>
            <person name="Davenport K."/>
            <person name="Lucas S."/>
            <person name="Glavina Del Rio T."/>
            <person name="Tice H."/>
            <person name="Cheng J."/>
            <person name="Goodwin L."/>
            <person name="Pitluck S."/>
            <person name="Liolios K."/>
            <person name="Ivanova N."/>
            <person name="Mavromatis K."/>
            <person name="Ovchinnikova G."/>
            <person name="Pati A."/>
            <person name="Chen A."/>
            <person name="Palaniappan K."/>
            <person name="Land M."/>
            <person name="Hauser L."/>
            <person name="Chang Y."/>
            <person name="Jeffries C."/>
            <person name="Tapia R."/>
            <person name="Brettin T."/>
            <person name="Detter J."/>
            <person name="Han C."/>
            <person name="Yasawong M."/>
            <person name="Rohde M."/>
            <person name="Tindall B."/>
            <person name="Goker M."/>
            <person name="Woyke T."/>
            <person name="Bristow J."/>
            <person name="Eisen J."/>
            <person name="Markowitz V."/>
            <person name="Hugenholtz P."/>
            <person name="Kyrpides N."/>
            <person name="Klenk H."/>
            <person name="Lapidus A."/>
        </authorList>
    </citation>
    <scope>NUCLEOTIDE SEQUENCE [LARGE SCALE GENOMIC DNA]</scope>
    <source>
        <strain evidence="2">DSM 9799 / CCM 4581 / KCTC 23876 / PAT</strain>
    </source>
</reference>
<sequence length="91" mass="9821">MENVTKNATIDSNDGFVEVDSVIDETDAIMALVIEAPNESTARAQFQLLLDQAQGQISGVTGQAQWQAGRLDGTLHFPSAAQRLAFEMGLR</sequence>